<gene>
    <name evidence="2" type="ORF">EX895_005045</name>
</gene>
<sequence>MTTTSVCAAPTVPAIEQAAKEAAGEISDAGKAVDVDEFAERLSSLRINTGSSRRPVTEDEFRLLAPSARRAPASDERKLVWPPRFRDVDSEEPEHIVRQRRQ</sequence>
<organism evidence="2 3">
    <name type="scientific">Sporisorium graminicola</name>
    <dbReference type="NCBI Taxonomy" id="280036"/>
    <lineage>
        <taxon>Eukaryota</taxon>
        <taxon>Fungi</taxon>
        <taxon>Dikarya</taxon>
        <taxon>Basidiomycota</taxon>
        <taxon>Ustilaginomycotina</taxon>
        <taxon>Ustilaginomycetes</taxon>
        <taxon>Ustilaginales</taxon>
        <taxon>Ustilaginaceae</taxon>
        <taxon>Sporisorium</taxon>
    </lineage>
</organism>
<dbReference type="EMBL" id="SRRM01000018">
    <property type="protein sequence ID" value="TKY86220.1"/>
    <property type="molecule type" value="Genomic_DNA"/>
</dbReference>
<evidence type="ECO:0000313" key="2">
    <source>
        <dbReference type="EMBL" id="TKY86220.1"/>
    </source>
</evidence>
<reference evidence="2 3" key="1">
    <citation type="submission" date="2019-05" db="EMBL/GenBank/DDBJ databases">
        <title>Sporisorium graminicola CBS 10092 draft sequencing and annotation.</title>
        <authorList>
            <person name="Solano-Gonzalez S."/>
            <person name="Caddick M.X."/>
            <person name="Darby A."/>
        </authorList>
    </citation>
    <scope>NUCLEOTIDE SEQUENCE [LARGE SCALE GENOMIC DNA]</scope>
    <source>
        <strain evidence="2 3">CBS 10092</strain>
    </source>
</reference>
<dbReference type="Proteomes" id="UP000306050">
    <property type="component" value="Chromosome SGRAM_5"/>
</dbReference>
<keyword evidence="3" id="KW-1185">Reference proteome</keyword>
<dbReference type="KEGG" id="sgra:EX895_005045"/>
<feature type="compositionally biased region" description="Basic and acidic residues" evidence="1">
    <location>
        <begin position="72"/>
        <end position="102"/>
    </location>
</feature>
<evidence type="ECO:0000256" key="1">
    <source>
        <dbReference type="SAM" id="MobiDB-lite"/>
    </source>
</evidence>
<dbReference type="RefSeq" id="XP_029738205.1">
    <property type="nucleotide sequence ID" value="XM_029885639.1"/>
</dbReference>
<dbReference type="AlphaFoldDB" id="A0A4U7KPE1"/>
<protein>
    <submittedName>
        <fullName evidence="2">Uncharacterized protein</fullName>
    </submittedName>
</protein>
<feature type="region of interest" description="Disordered" evidence="1">
    <location>
        <begin position="67"/>
        <end position="102"/>
    </location>
</feature>
<accession>A0A4U7KPE1</accession>
<name>A0A4U7KPE1_9BASI</name>
<evidence type="ECO:0000313" key="3">
    <source>
        <dbReference type="Proteomes" id="UP000306050"/>
    </source>
</evidence>
<proteinExistence type="predicted"/>
<comment type="caution">
    <text evidence="2">The sequence shown here is derived from an EMBL/GenBank/DDBJ whole genome shotgun (WGS) entry which is preliminary data.</text>
</comment>
<dbReference type="GeneID" id="40727940"/>